<sequence>MSTSTATVINLPFEHCVNMLLALIIASCIGPGGEATVYGSSNFVTASYVALMALAWALLWFLTSRTESSSLDPVLNDEMKAGDENEKNERRSKRLLTLFAAVPLVLAVLKHGLSGNTLVSLSRHFDELIASTDPNIVAVNSSSSIPARHRRLRNPRRIADLPSADVVVAYYNEPVSYVRTMISRIRSELTWAYVDVVVYHQGISGFGQNGTRGVTEITEQLRRDTGADVVVPRENTGRDMGAYLQHIFAPYSLYVYPYDLGNSWPFTEIATVWDMFHSELPMPKGSPISITYNGQMLLSRATIRRTGREVWSETMKILVSEVDDPWHVPGFAWKAEEEG</sequence>
<comment type="caution">
    <text evidence="1">The sequence shown here is derived from an EMBL/GenBank/DDBJ whole genome shotgun (WGS) entry which is preliminary data.</text>
</comment>
<evidence type="ECO:0000313" key="1">
    <source>
        <dbReference type="EMBL" id="KAJ9107101.1"/>
    </source>
</evidence>
<keyword evidence="2" id="KW-1185">Reference proteome</keyword>
<accession>A0ACC2W7U5</accession>
<organism evidence="1 2">
    <name type="scientific">Naganishia adeliensis</name>
    <dbReference type="NCBI Taxonomy" id="92952"/>
    <lineage>
        <taxon>Eukaryota</taxon>
        <taxon>Fungi</taxon>
        <taxon>Dikarya</taxon>
        <taxon>Basidiomycota</taxon>
        <taxon>Agaricomycotina</taxon>
        <taxon>Tremellomycetes</taxon>
        <taxon>Filobasidiales</taxon>
        <taxon>Filobasidiaceae</taxon>
        <taxon>Naganishia</taxon>
    </lineage>
</organism>
<reference evidence="1" key="1">
    <citation type="submission" date="2023-04" db="EMBL/GenBank/DDBJ databases">
        <title>Draft Genome sequencing of Naganishia species isolated from polar environments using Oxford Nanopore Technology.</title>
        <authorList>
            <person name="Leo P."/>
            <person name="Venkateswaran K."/>
        </authorList>
    </citation>
    <scope>NUCLEOTIDE SEQUENCE</scope>
    <source>
        <strain evidence="1">MNA-CCFEE 5262</strain>
    </source>
</reference>
<dbReference type="EMBL" id="JASBWS010000038">
    <property type="protein sequence ID" value="KAJ9107101.1"/>
    <property type="molecule type" value="Genomic_DNA"/>
</dbReference>
<evidence type="ECO:0000313" key="2">
    <source>
        <dbReference type="Proteomes" id="UP001230649"/>
    </source>
</evidence>
<name>A0ACC2W7U5_9TREE</name>
<gene>
    <name evidence="1" type="ORF">QFC20_003826</name>
</gene>
<proteinExistence type="predicted"/>
<dbReference type="Proteomes" id="UP001230649">
    <property type="component" value="Unassembled WGS sequence"/>
</dbReference>
<protein>
    <submittedName>
        <fullName evidence="1">Uncharacterized protein</fullName>
    </submittedName>
</protein>